<sequence>MPAHQHLDINSVSFILAIPFFLLIILYGIAVIKSNQSYRQWPWYYTACWISGNVLCLLAVAGPLAEASHQFFSVHMVAHLLLGMIGPLFMVLAKPVTLLLRSLPIKTARKVTTTLKKRPFHLLLNPLFTTVLNIGGLWLLYRTELFTLMHHSMLLYIVIHAHIFLAGYFFTASIIYIDKLHQGYSFQFRAIILILALAGHQILAKSFYGYPPSSVEKMEAEKGSMIMYYGGDVVDLVIIIIFCYQWFKVTKPKRYQPHSV</sequence>
<dbReference type="Proteomes" id="UP000657931">
    <property type="component" value="Unassembled WGS sequence"/>
</dbReference>
<evidence type="ECO:0000313" key="7">
    <source>
        <dbReference type="EMBL" id="MBD7939022.1"/>
    </source>
</evidence>
<evidence type="ECO:0000313" key="8">
    <source>
        <dbReference type="Proteomes" id="UP000657931"/>
    </source>
</evidence>
<proteinExistence type="predicted"/>
<gene>
    <name evidence="7" type="ORF">H9655_18450</name>
</gene>
<feature type="transmembrane region" description="Helical" evidence="6">
    <location>
        <begin position="228"/>
        <end position="247"/>
    </location>
</feature>
<keyword evidence="2" id="KW-1003">Cell membrane</keyword>
<accession>A0ABR8QUS6</accession>
<evidence type="ECO:0000256" key="5">
    <source>
        <dbReference type="ARBA" id="ARBA00023136"/>
    </source>
</evidence>
<keyword evidence="5 6" id="KW-0472">Membrane</keyword>
<feature type="transmembrane region" description="Helical" evidence="6">
    <location>
        <begin position="44"/>
        <end position="65"/>
    </location>
</feature>
<feature type="transmembrane region" description="Helical" evidence="6">
    <location>
        <begin position="188"/>
        <end position="208"/>
    </location>
</feature>
<feature type="transmembrane region" description="Helical" evidence="6">
    <location>
        <begin position="120"/>
        <end position="141"/>
    </location>
</feature>
<dbReference type="InterPro" id="IPR019108">
    <property type="entry name" value="Caa3_assmbl_CtaG-rel"/>
</dbReference>
<feature type="transmembrane region" description="Helical" evidence="6">
    <location>
        <begin position="12"/>
        <end position="32"/>
    </location>
</feature>
<protein>
    <submittedName>
        <fullName evidence="7">Cytochrome c oxidase assembly protein</fullName>
    </submittedName>
</protein>
<dbReference type="RefSeq" id="WP_191816724.1">
    <property type="nucleotide sequence ID" value="NZ_JACSQT010000011.1"/>
</dbReference>
<comment type="caution">
    <text evidence="7">The sequence shown here is derived from an EMBL/GenBank/DDBJ whole genome shotgun (WGS) entry which is preliminary data.</text>
</comment>
<comment type="subcellular location">
    <subcellularLocation>
        <location evidence="1">Cell membrane</location>
        <topology evidence="1">Multi-pass membrane protein</topology>
    </subcellularLocation>
</comment>
<dbReference type="Pfam" id="PF09678">
    <property type="entry name" value="Caa3_CtaG"/>
    <property type="match status" value="1"/>
</dbReference>
<reference evidence="7 8" key="1">
    <citation type="submission" date="2020-08" db="EMBL/GenBank/DDBJ databases">
        <title>A Genomic Blueprint of the Chicken Gut Microbiome.</title>
        <authorList>
            <person name="Gilroy R."/>
            <person name="Ravi A."/>
            <person name="Getino M."/>
            <person name="Pursley I."/>
            <person name="Horton D.L."/>
            <person name="Alikhan N.-F."/>
            <person name="Baker D."/>
            <person name="Gharbi K."/>
            <person name="Hall N."/>
            <person name="Watson M."/>
            <person name="Adriaenssens E.M."/>
            <person name="Foster-Nyarko E."/>
            <person name="Jarju S."/>
            <person name="Secka A."/>
            <person name="Antonio M."/>
            <person name="Oren A."/>
            <person name="Chaudhuri R."/>
            <person name="La Ragione R.M."/>
            <person name="Hildebrand F."/>
            <person name="Pallen M.J."/>
        </authorList>
    </citation>
    <scope>NUCLEOTIDE SEQUENCE [LARGE SCALE GENOMIC DNA]</scope>
    <source>
        <strain evidence="7 8">Sa5YUA1</strain>
    </source>
</reference>
<keyword evidence="3 6" id="KW-0812">Transmembrane</keyword>
<dbReference type="EMBL" id="JACSQT010000011">
    <property type="protein sequence ID" value="MBD7939022.1"/>
    <property type="molecule type" value="Genomic_DNA"/>
</dbReference>
<keyword evidence="4 6" id="KW-1133">Transmembrane helix</keyword>
<evidence type="ECO:0000256" key="2">
    <source>
        <dbReference type="ARBA" id="ARBA00022475"/>
    </source>
</evidence>
<organism evidence="7 8">
    <name type="scientific">Cytobacillus stercorigallinarum</name>
    <dbReference type="NCBI Taxonomy" id="2762240"/>
    <lineage>
        <taxon>Bacteria</taxon>
        <taxon>Bacillati</taxon>
        <taxon>Bacillota</taxon>
        <taxon>Bacilli</taxon>
        <taxon>Bacillales</taxon>
        <taxon>Bacillaceae</taxon>
        <taxon>Cytobacillus</taxon>
    </lineage>
</organism>
<evidence type="ECO:0000256" key="3">
    <source>
        <dbReference type="ARBA" id="ARBA00022692"/>
    </source>
</evidence>
<keyword evidence="8" id="KW-1185">Reference proteome</keyword>
<evidence type="ECO:0000256" key="1">
    <source>
        <dbReference type="ARBA" id="ARBA00004651"/>
    </source>
</evidence>
<evidence type="ECO:0000256" key="4">
    <source>
        <dbReference type="ARBA" id="ARBA00022989"/>
    </source>
</evidence>
<feature type="transmembrane region" description="Helical" evidence="6">
    <location>
        <begin position="77"/>
        <end position="100"/>
    </location>
</feature>
<evidence type="ECO:0000256" key="6">
    <source>
        <dbReference type="SAM" id="Phobius"/>
    </source>
</evidence>
<feature type="transmembrane region" description="Helical" evidence="6">
    <location>
        <begin position="153"/>
        <end position="176"/>
    </location>
</feature>
<name>A0ABR8QUS6_9BACI</name>